<evidence type="ECO:0000259" key="1">
    <source>
        <dbReference type="Pfam" id="PF09820"/>
    </source>
</evidence>
<protein>
    <submittedName>
        <fullName evidence="2">ATP-binding protein</fullName>
    </submittedName>
</protein>
<dbReference type="InterPro" id="IPR012547">
    <property type="entry name" value="PDDEXK_9"/>
</dbReference>
<gene>
    <name evidence="2" type="ORF">ICT70_13400</name>
</gene>
<dbReference type="PANTHER" id="PTHR34825">
    <property type="entry name" value="CONSERVED PROTEIN, WITH A WEAK D-GALACTARATE DEHYDRATASE/ALTRONATE HYDROLASE DOMAIN"/>
    <property type="match status" value="1"/>
</dbReference>
<keyword evidence="2" id="KW-0067">ATP-binding</keyword>
<dbReference type="Proteomes" id="UP000632828">
    <property type="component" value="Unassembled WGS sequence"/>
</dbReference>
<evidence type="ECO:0000313" key="3">
    <source>
        <dbReference type="Proteomes" id="UP000632828"/>
    </source>
</evidence>
<dbReference type="Pfam" id="PF09820">
    <property type="entry name" value="AAA-ATPase_like"/>
    <property type="match status" value="1"/>
</dbReference>
<comment type="caution">
    <text evidence="2">The sequence shown here is derived from an EMBL/GenBank/DDBJ whole genome shotgun (WGS) entry which is preliminary data.</text>
</comment>
<name>A0A8J6ULR9_9BACT</name>
<accession>A0A8J6ULR9</accession>
<organism evidence="2 3">
    <name type="scientific">Pelovirga terrestris</name>
    <dbReference type="NCBI Taxonomy" id="2771352"/>
    <lineage>
        <taxon>Bacteria</taxon>
        <taxon>Pseudomonadati</taxon>
        <taxon>Thermodesulfobacteriota</taxon>
        <taxon>Desulfuromonadia</taxon>
        <taxon>Geobacterales</taxon>
        <taxon>Geobacteraceae</taxon>
        <taxon>Pelovirga</taxon>
    </lineage>
</organism>
<keyword evidence="3" id="KW-1185">Reference proteome</keyword>
<dbReference type="PANTHER" id="PTHR34825:SF1">
    <property type="entry name" value="AAA-ATPASE-LIKE DOMAIN-CONTAINING PROTEIN"/>
    <property type="match status" value="1"/>
</dbReference>
<dbReference type="AlphaFoldDB" id="A0A8J6ULR9"/>
<proteinExistence type="predicted"/>
<evidence type="ECO:0000313" key="2">
    <source>
        <dbReference type="EMBL" id="MBD1401657.1"/>
    </source>
</evidence>
<sequence length="514" mass="58662">MTQLAKLPIGIQTFSKIREGDYAYVDKTPLIHRLVTEGSYYFLSRPRRFGKSLLVSTLQDLFEGRRELFKGLDIEDKWDWETTHPVIKISFGGVARSLVDMKQDVTNVLDENQRRLGVTCNKPDDIGGCFKQLIWDAYQQCGQKVVILVDEYDKFIVDNLDQLDVARQGRDVLRDIYSIIKDSDAYIKFAFLTGVSKFSKMSVFSGLNNLEDISLSPDYATICGYTEKDLDTTFAAHLEGADRDDVRRWYNGYNFLGEPVYNPFDVLLFLKNGQQFDNYWFASGTPNFLITLIQQNNYYIPQLDNLKVSKSLIDSSDIENIQLEPILFQAGYLTIKKQTQVGALTMFDLGFPNLETRSAFNEHILDYLVGQRDASARYQTKILQTLMAADLDGFEQTLKSLFAAIPYNNYVNNTISNFEGYYASVIYAYLASLGLDITAEDVTSLGRIDLTIRLDDVIYILEFKVDGSGDALKQIRERNYQQKYLADGKKIILIGIDFDSSSRNVTDFAWEAVK</sequence>
<dbReference type="GO" id="GO:0005524">
    <property type="term" value="F:ATP binding"/>
    <property type="evidence" value="ECO:0007669"/>
    <property type="project" value="UniProtKB-KW"/>
</dbReference>
<dbReference type="InterPro" id="IPR018631">
    <property type="entry name" value="AAA-ATPase-like_dom"/>
</dbReference>
<dbReference type="EMBL" id="JACWUN010000018">
    <property type="protein sequence ID" value="MBD1401657.1"/>
    <property type="molecule type" value="Genomic_DNA"/>
</dbReference>
<reference evidence="2" key="1">
    <citation type="submission" date="2020-09" db="EMBL/GenBank/DDBJ databases">
        <title>Pelobacter alkaliphilus sp. nov., a novel anaerobic arsenate-reducing bacterium from terrestrial mud volcano.</title>
        <authorList>
            <person name="Khomyakova M.A."/>
            <person name="Merkel A.Y."/>
            <person name="Slobodkin A.I."/>
        </authorList>
    </citation>
    <scope>NUCLEOTIDE SEQUENCE</scope>
    <source>
        <strain evidence="2">M08fum</strain>
    </source>
</reference>
<dbReference type="Pfam" id="PF08011">
    <property type="entry name" value="PDDEXK_9"/>
    <property type="match status" value="1"/>
</dbReference>
<keyword evidence="2" id="KW-0547">Nucleotide-binding</keyword>
<dbReference type="RefSeq" id="WP_191157473.1">
    <property type="nucleotide sequence ID" value="NZ_JACWUN010000018.1"/>
</dbReference>
<feature type="domain" description="AAA-ATPase-like" evidence="1">
    <location>
        <begin position="8"/>
        <end position="204"/>
    </location>
</feature>